<evidence type="ECO:0000259" key="9">
    <source>
        <dbReference type="PROSITE" id="PS00125"/>
    </source>
</evidence>
<dbReference type="InterPro" id="IPR029052">
    <property type="entry name" value="Metallo-depent_PP-like"/>
</dbReference>
<dbReference type="InterPro" id="IPR006186">
    <property type="entry name" value="Ser/Thr-sp_prot-phosphatase"/>
</dbReference>
<keyword evidence="4" id="KW-0904">Protein phosphatase</keyword>
<dbReference type="STRING" id="984487.A0A1E4SKH6"/>
<dbReference type="Pfam" id="PF00149">
    <property type="entry name" value="Metallophos"/>
    <property type="match status" value="1"/>
</dbReference>
<dbReference type="SMART" id="SM00156">
    <property type="entry name" value="PP2Ac"/>
    <property type="match status" value="1"/>
</dbReference>
<name>A0A1E4SKH6_9ASCO</name>
<comment type="similarity">
    <text evidence="8">Belongs to the PPP phosphatase family.</text>
</comment>
<evidence type="ECO:0000256" key="7">
    <source>
        <dbReference type="ARBA" id="ARBA00048336"/>
    </source>
</evidence>
<comment type="catalytic activity">
    <reaction evidence="7 8">
        <text>O-phospho-L-threonyl-[protein] + H2O = L-threonyl-[protein] + phosphate</text>
        <dbReference type="Rhea" id="RHEA:47004"/>
        <dbReference type="Rhea" id="RHEA-COMP:11060"/>
        <dbReference type="Rhea" id="RHEA-COMP:11605"/>
        <dbReference type="ChEBI" id="CHEBI:15377"/>
        <dbReference type="ChEBI" id="CHEBI:30013"/>
        <dbReference type="ChEBI" id="CHEBI:43474"/>
        <dbReference type="ChEBI" id="CHEBI:61977"/>
        <dbReference type="EC" id="3.1.3.16"/>
    </reaction>
</comment>
<dbReference type="EMBL" id="KV453911">
    <property type="protein sequence ID" value="ODV79937.1"/>
    <property type="molecule type" value="Genomic_DNA"/>
</dbReference>
<evidence type="ECO:0000313" key="11">
    <source>
        <dbReference type="Proteomes" id="UP000094285"/>
    </source>
</evidence>
<evidence type="ECO:0000256" key="4">
    <source>
        <dbReference type="ARBA" id="ARBA00022912"/>
    </source>
</evidence>
<reference evidence="11" key="1">
    <citation type="submission" date="2016-05" db="EMBL/GenBank/DDBJ databases">
        <title>Comparative genomics of biotechnologically important yeasts.</title>
        <authorList>
            <consortium name="DOE Joint Genome Institute"/>
            <person name="Riley R."/>
            <person name="Haridas S."/>
            <person name="Wolfe K.H."/>
            <person name="Lopes M.R."/>
            <person name="Hittinger C.T."/>
            <person name="Goker M."/>
            <person name="Salamov A."/>
            <person name="Wisecaver J."/>
            <person name="Long T.M."/>
            <person name="Aerts A.L."/>
            <person name="Barry K."/>
            <person name="Choi C."/>
            <person name="Clum A."/>
            <person name="Coughlan A.Y."/>
            <person name="Deshpande S."/>
            <person name="Douglass A.P."/>
            <person name="Hanson S.J."/>
            <person name="Klenk H.-P."/>
            <person name="Labutti K."/>
            <person name="Lapidus A."/>
            <person name="Lindquist E."/>
            <person name="Lipzen A."/>
            <person name="Meier-Kolthoff J.P."/>
            <person name="Ohm R.A."/>
            <person name="Otillar R.P."/>
            <person name="Pangilinan J."/>
            <person name="Peng Y."/>
            <person name="Rokas A."/>
            <person name="Rosa C.A."/>
            <person name="Scheuner C."/>
            <person name="Sibirny A.A."/>
            <person name="Slot J.C."/>
            <person name="Stielow J.B."/>
            <person name="Sun H."/>
            <person name="Kurtzman C.P."/>
            <person name="Blackwell M."/>
            <person name="Grigoriev I.V."/>
            <person name="Jeffries T.W."/>
        </authorList>
    </citation>
    <scope>NUCLEOTIDE SEQUENCE [LARGE SCALE GENOMIC DNA]</scope>
    <source>
        <strain evidence="11">NRRL Y-17324</strain>
    </source>
</reference>
<organism evidence="10 11">
    <name type="scientific">Suhomyces tanzawaensis NRRL Y-17324</name>
    <dbReference type="NCBI Taxonomy" id="984487"/>
    <lineage>
        <taxon>Eukaryota</taxon>
        <taxon>Fungi</taxon>
        <taxon>Dikarya</taxon>
        <taxon>Ascomycota</taxon>
        <taxon>Saccharomycotina</taxon>
        <taxon>Pichiomycetes</taxon>
        <taxon>Debaryomycetaceae</taxon>
        <taxon>Suhomyces</taxon>
    </lineage>
</organism>
<dbReference type="FunFam" id="3.60.21.10:FF:000005">
    <property type="entry name" value="Serine/threonine-protein phosphatase"/>
    <property type="match status" value="1"/>
</dbReference>
<evidence type="ECO:0000256" key="6">
    <source>
        <dbReference type="ARBA" id="ARBA00047761"/>
    </source>
</evidence>
<keyword evidence="5" id="KW-0464">Manganese</keyword>
<evidence type="ECO:0000256" key="2">
    <source>
        <dbReference type="ARBA" id="ARBA00022723"/>
    </source>
</evidence>
<dbReference type="PROSITE" id="PS00125">
    <property type="entry name" value="SER_THR_PHOSPHATASE"/>
    <property type="match status" value="1"/>
</dbReference>
<dbReference type="PANTHER" id="PTHR45619">
    <property type="entry name" value="SERINE/THREONINE-PROTEIN PHOSPHATASE PP2A-RELATED"/>
    <property type="match status" value="1"/>
</dbReference>
<protein>
    <recommendedName>
        <fullName evidence="8">Serine/threonine-protein phosphatase</fullName>
        <ecNumber evidence="8">3.1.3.16</ecNumber>
    </recommendedName>
</protein>
<accession>A0A1E4SKH6</accession>
<dbReference type="GeneID" id="30983871"/>
<keyword evidence="2" id="KW-0479">Metal-binding</keyword>
<evidence type="ECO:0000256" key="5">
    <source>
        <dbReference type="ARBA" id="ARBA00023211"/>
    </source>
</evidence>
<sequence>MSRYDELPWKFEPRPSTSQRLNIHTSPNTNARTIQNIKQCKHIPEADVEELCSKVIELLIQEANIQHVDTPVTICGDIHGQLHDLLTLFKTGGECPGTQYLFLGDFVDRGFYSLESFLLLVALKVRYPDRITLVRGNHESRQITTVYGFYDECVRKYGSVNVWRYCCEVFDYLSLGAIVGGKGGVFCIHGGLSPDIETVDQIRILDRKQEVPHEGGMCDLLWSDPEDVQGWAISPRGAGFLFGENEVNTFLHHNNILLIARAHQLVMEGYKEMFNQGLVTVWLAPNYCYRCGNIASVLTIDDDLNREYKVFEAATQDVGAIPSKKPAVEYFI</sequence>
<keyword evidence="11" id="KW-1185">Reference proteome</keyword>
<dbReference type="InterPro" id="IPR004843">
    <property type="entry name" value="Calcineurin-like_PHP"/>
</dbReference>
<keyword evidence="3 8" id="KW-0378">Hydrolase</keyword>
<dbReference type="AlphaFoldDB" id="A0A1E4SKH6"/>
<evidence type="ECO:0000256" key="1">
    <source>
        <dbReference type="ARBA" id="ARBA00001936"/>
    </source>
</evidence>
<dbReference type="PRINTS" id="PR00114">
    <property type="entry name" value="STPHPHTASE"/>
</dbReference>
<evidence type="ECO:0000313" key="10">
    <source>
        <dbReference type="EMBL" id="ODV79937.1"/>
    </source>
</evidence>
<dbReference type="Gene3D" id="3.60.21.10">
    <property type="match status" value="1"/>
</dbReference>
<evidence type="ECO:0000256" key="3">
    <source>
        <dbReference type="ARBA" id="ARBA00022801"/>
    </source>
</evidence>
<evidence type="ECO:0000256" key="8">
    <source>
        <dbReference type="RuleBase" id="RU004273"/>
    </source>
</evidence>
<dbReference type="RefSeq" id="XP_020065059.1">
    <property type="nucleotide sequence ID" value="XM_020209735.1"/>
</dbReference>
<gene>
    <name evidence="10" type="ORF">CANTADRAFT_49631</name>
</gene>
<dbReference type="EC" id="3.1.3.16" evidence="8"/>
<dbReference type="SUPFAM" id="SSF56300">
    <property type="entry name" value="Metallo-dependent phosphatases"/>
    <property type="match status" value="1"/>
</dbReference>
<dbReference type="Proteomes" id="UP000094285">
    <property type="component" value="Unassembled WGS sequence"/>
</dbReference>
<dbReference type="InterPro" id="IPR047129">
    <property type="entry name" value="PPA2-like"/>
</dbReference>
<dbReference type="GO" id="GO:0004722">
    <property type="term" value="F:protein serine/threonine phosphatase activity"/>
    <property type="evidence" value="ECO:0007669"/>
    <property type="project" value="UniProtKB-EC"/>
</dbReference>
<comment type="cofactor">
    <cofactor evidence="1">
        <name>Mn(2+)</name>
        <dbReference type="ChEBI" id="CHEBI:29035"/>
    </cofactor>
</comment>
<feature type="domain" description="Serine/threonine specific protein phosphatases" evidence="9">
    <location>
        <begin position="134"/>
        <end position="139"/>
    </location>
</feature>
<dbReference type="GO" id="GO:0046872">
    <property type="term" value="F:metal ion binding"/>
    <property type="evidence" value="ECO:0007669"/>
    <property type="project" value="UniProtKB-KW"/>
</dbReference>
<dbReference type="CDD" id="cd07415">
    <property type="entry name" value="MPP_PP2A_PP4_PP6"/>
    <property type="match status" value="1"/>
</dbReference>
<proteinExistence type="inferred from homology"/>
<dbReference type="OrthoDB" id="1930084at2759"/>
<comment type="catalytic activity">
    <reaction evidence="6">
        <text>O-phospho-L-seryl-[protein] + H2O = L-seryl-[protein] + phosphate</text>
        <dbReference type="Rhea" id="RHEA:20629"/>
        <dbReference type="Rhea" id="RHEA-COMP:9863"/>
        <dbReference type="Rhea" id="RHEA-COMP:11604"/>
        <dbReference type="ChEBI" id="CHEBI:15377"/>
        <dbReference type="ChEBI" id="CHEBI:29999"/>
        <dbReference type="ChEBI" id="CHEBI:43474"/>
        <dbReference type="ChEBI" id="CHEBI:83421"/>
        <dbReference type="EC" id="3.1.3.16"/>
    </reaction>
</comment>